<evidence type="ECO:0000256" key="3">
    <source>
        <dbReference type="SAM" id="Phobius"/>
    </source>
</evidence>
<evidence type="ECO:0000256" key="1">
    <source>
        <dbReference type="ARBA" id="ARBA00022729"/>
    </source>
</evidence>
<feature type="transmembrane region" description="Helical" evidence="3">
    <location>
        <begin position="436"/>
        <end position="458"/>
    </location>
</feature>
<feature type="compositionally biased region" description="Polar residues" evidence="2">
    <location>
        <begin position="330"/>
        <end position="350"/>
    </location>
</feature>
<dbReference type="PROSITE" id="PS50983">
    <property type="entry name" value="FE_B12_PBP"/>
    <property type="match status" value="1"/>
</dbReference>
<proteinExistence type="predicted"/>
<dbReference type="NCBIfam" id="TIGR04281">
    <property type="entry name" value="peripla_PGF_1"/>
    <property type="match status" value="1"/>
</dbReference>
<evidence type="ECO:0000259" key="4">
    <source>
        <dbReference type="PROSITE" id="PS50983"/>
    </source>
</evidence>
<name>A0ABD5Q9Z2_9EURY</name>
<sequence>MRKLLTILLAAFLIASVAAPPVAAGAAGASGATGASAAQAEATCEYPVELTDATGEDVTLDEPPERVVALQASDAQTVFEIGAEESLVGMPINDFTSHHDAGNRTNVAVEGQQNVDVETVVDLEPDVVLAANVTAPEDVEQLREAGVTVYHFETAEDLTDVRENVQRTGELTGACEGAQERIDWMDERLGALETALEGVERPLAYWSMGGGYTAGNGTFQNAILETAGVENLAAEAGIAGWQEISNEVVIEENPEWIVYGSADPEMEPALSEGAMETTAYEEGNLVAVDSNAVSQPAPHVVTAIETIVEAVHPEAYEEAQAILEEGNGTEGASENATDANGTVANATNGSVGEEPNETADSNETANESTGVGENTTNETGENATDETDADDETENATDGNGTEANATGENATNDTDGAENATDPEESAESDDGDSIPVGIVAAVVAAIAVIAAAVVGFRRL</sequence>
<protein>
    <submittedName>
        <fullName evidence="5">PGF-CTERM-anchored ABC transporter substrate-binding protein</fullName>
    </submittedName>
</protein>
<evidence type="ECO:0000313" key="6">
    <source>
        <dbReference type="Proteomes" id="UP001595925"/>
    </source>
</evidence>
<keyword evidence="6" id="KW-1185">Reference proteome</keyword>
<gene>
    <name evidence="5" type="ORF">ACFPFO_01905</name>
</gene>
<dbReference type="NCBIfam" id="NF038402">
    <property type="entry name" value="TroA_like"/>
    <property type="match status" value="1"/>
</dbReference>
<dbReference type="Gene3D" id="3.40.50.1980">
    <property type="entry name" value="Nitrogenase molybdenum iron protein domain"/>
    <property type="match status" value="2"/>
</dbReference>
<evidence type="ECO:0000313" key="5">
    <source>
        <dbReference type="EMBL" id="MFC4986551.1"/>
    </source>
</evidence>
<evidence type="ECO:0000256" key="2">
    <source>
        <dbReference type="SAM" id="MobiDB-lite"/>
    </source>
</evidence>
<keyword evidence="1" id="KW-0732">Signal</keyword>
<feature type="compositionally biased region" description="Acidic residues" evidence="2">
    <location>
        <begin position="383"/>
        <end position="395"/>
    </location>
</feature>
<comment type="caution">
    <text evidence="5">The sequence shown here is derived from an EMBL/GenBank/DDBJ whole genome shotgun (WGS) entry which is preliminary data.</text>
</comment>
<feature type="compositionally biased region" description="Polar residues" evidence="2">
    <location>
        <begin position="358"/>
        <end position="371"/>
    </location>
</feature>
<feature type="region of interest" description="Disordered" evidence="2">
    <location>
        <begin position="327"/>
        <end position="435"/>
    </location>
</feature>
<dbReference type="InterPro" id="IPR002491">
    <property type="entry name" value="ABC_transptr_periplasmic_BD"/>
</dbReference>
<dbReference type="EMBL" id="JBHSJG010000005">
    <property type="protein sequence ID" value="MFC4986551.1"/>
    <property type="molecule type" value="Genomic_DNA"/>
</dbReference>
<feature type="domain" description="Fe/B12 periplasmic-binding" evidence="4">
    <location>
        <begin position="66"/>
        <end position="319"/>
    </location>
</feature>
<dbReference type="RefSeq" id="WP_224828029.1">
    <property type="nucleotide sequence ID" value="NZ_JAIVEF010000003.1"/>
</dbReference>
<accession>A0ABD5Q9Z2</accession>
<feature type="compositionally biased region" description="Acidic residues" evidence="2">
    <location>
        <begin position="422"/>
        <end position="434"/>
    </location>
</feature>
<dbReference type="Pfam" id="PF01497">
    <property type="entry name" value="Peripla_BP_2"/>
    <property type="match status" value="1"/>
</dbReference>
<reference evidence="5 6" key="1">
    <citation type="journal article" date="2019" name="Int. J. Syst. Evol. Microbiol.">
        <title>The Global Catalogue of Microorganisms (GCM) 10K type strain sequencing project: providing services to taxonomists for standard genome sequencing and annotation.</title>
        <authorList>
            <consortium name="The Broad Institute Genomics Platform"/>
            <consortium name="The Broad Institute Genome Sequencing Center for Infectious Disease"/>
            <person name="Wu L."/>
            <person name="Ma J."/>
        </authorList>
    </citation>
    <scope>NUCLEOTIDE SEQUENCE [LARGE SCALE GENOMIC DNA]</scope>
    <source>
        <strain evidence="5 6">CGMCC 1.15824</strain>
    </source>
</reference>
<dbReference type="PANTHER" id="PTHR30535:SF34">
    <property type="entry name" value="MOLYBDATE-BINDING PROTEIN MOLA"/>
    <property type="match status" value="1"/>
</dbReference>
<dbReference type="InterPro" id="IPR026469">
    <property type="entry name" value="Peripla_PGF_1"/>
</dbReference>
<dbReference type="AlphaFoldDB" id="A0ABD5Q9Z2"/>
<dbReference type="SUPFAM" id="SSF53807">
    <property type="entry name" value="Helical backbone' metal receptor"/>
    <property type="match status" value="1"/>
</dbReference>
<dbReference type="PANTHER" id="PTHR30535">
    <property type="entry name" value="VITAMIN B12-BINDING PROTEIN"/>
    <property type="match status" value="1"/>
</dbReference>
<keyword evidence="3" id="KW-0472">Membrane</keyword>
<dbReference type="InterPro" id="IPR050902">
    <property type="entry name" value="ABC_Transporter_SBP"/>
</dbReference>
<dbReference type="InterPro" id="IPR054828">
    <property type="entry name" value="Vit_B12_bind_prot"/>
</dbReference>
<keyword evidence="3" id="KW-0812">Transmembrane</keyword>
<feature type="compositionally biased region" description="Low complexity" evidence="2">
    <location>
        <begin position="372"/>
        <end position="382"/>
    </location>
</feature>
<feature type="compositionally biased region" description="Polar residues" evidence="2">
    <location>
        <begin position="400"/>
        <end position="415"/>
    </location>
</feature>
<keyword evidence="3" id="KW-1133">Transmembrane helix</keyword>
<organism evidence="5 6">
    <name type="scientific">Saliphagus infecundisoli</name>
    <dbReference type="NCBI Taxonomy" id="1849069"/>
    <lineage>
        <taxon>Archaea</taxon>
        <taxon>Methanobacteriati</taxon>
        <taxon>Methanobacteriota</taxon>
        <taxon>Stenosarchaea group</taxon>
        <taxon>Halobacteria</taxon>
        <taxon>Halobacteriales</taxon>
        <taxon>Natrialbaceae</taxon>
        <taxon>Saliphagus</taxon>
    </lineage>
</organism>
<dbReference type="Proteomes" id="UP001595925">
    <property type="component" value="Unassembled WGS sequence"/>
</dbReference>